<dbReference type="Proteomes" id="UP001207930">
    <property type="component" value="Unassembled WGS sequence"/>
</dbReference>
<protein>
    <submittedName>
        <fullName evidence="2">Uncharacterized protein</fullName>
    </submittedName>
</protein>
<keyword evidence="3" id="KW-1185">Reference proteome</keyword>
<evidence type="ECO:0000313" key="3">
    <source>
        <dbReference type="Proteomes" id="UP001207930"/>
    </source>
</evidence>
<keyword evidence="1" id="KW-0472">Membrane</keyword>
<evidence type="ECO:0000313" key="2">
    <source>
        <dbReference type="EMBL" id="MCW1883470.1"/>
    </source>
</evidence>
<keyword evidence="1" id="KW-0812">Transmembrane</keyword>
<dbReference type="EMBL" id="JAPDDS010000001">
    <property type="protein sequence ID" value="MCW1883470.1"/>
    <property type="molecule type" value="Genomic_DNA"/>
</dbReference>
<evidence type="ECO:0000256" key="1">
    <source>
        <dbReference type="SAM" id="Phobius"/>
    </source>
</evidence>
<feature type="transmembrane region" description="Helical" evidence="1">
    <location>
        <begin position="36"/>
        <end position="55"/>
    </location>
</feature>
<keyword evidence="1" id="KW-1133">Transmembrane helix</keyword>
<feature type="transmembrane region" description="Helical" evidence="1">
    <location>
        <begin position="76"/>
        <end position="99"/>
    </location>
</feature>
<reference evidence="2 3" key="1">
    <citation type="submission" date="2022-10" db="EMBL/GenBank/DDBJ databases">
        <title>Luteolibacter flavescens strain MCCC 1K03193, whole genome shotgun sequencing project.</title>
        <authorList>
            <person name="Zhao G."/>
            <person name="Shen L."/>
        </authorList>
    </citation>
    <scope>NUCLEOTIDE SEQUENCE [LARGE SCALE GENOMIC DNA]</scope>
    <source>
        <strain evidence="2 3">MCCC 1K03193</strain>
    </source>
</reference>
<accession>A0ABT3FIS9</accession>
<sequence length="284" mass="30404">MLIWKGLGILIVPLLGLSLIAGLVIGGFAFDNPAAGLAPGLIIAALLNWVLWKVASPKPLPAGGPPPLRPPRRDSLFFIPARVWTWIFVILVLPAFLFVRSAENHEKELAKIPGYTAFKEADKMIASAGDGPTAHGNTPKATETAAGFARAFKAMREVAFTEGSKSPLLTKGEFLTYCHHGRDTVVILCHVPDFRKYADDTRGSLEDIAWTLARHQAAGLADGGNPRLIVGLRGATTYGDLLHGSAKDEEPARANYYDQKTILYTPFADATSGPAPVTQSAPSP</sequence>
<dbReference type="RefSeq" id="WP_264499430.1">
    <property type="nucleotide sequence ID" value="NZ_JAPDDS010000001.1"/>
</dbReference>
<proteinExistence type="predicted"/>
<name>A0ABT3FIS9_9BACT</name>
<feature type="transmembrane region" description="Helical" evidence="1">
    <location>
        <begin position="7"/>
        <end position="30"/>
    </location>
</feature>
<organism evidence="2 3">
    <name type="scientific">Luteolibacter flavescens</name>
    <dbReference type="NCBI Taxonomy" id="1859460"/>
    <lineage>
        <taxon>Bacteria</taxon>
        <taxon>Pseudomonadati</taxon>
        <taxon>Verrucomicrobiota</taxon>
        <taxon>Verrucomicrobiia</taxon>
        <taxon>Verrucomicrobiales</taxon>
        <taxon>Verrucomicrobiaceae</taxon>
        <taxon>Luteolibacter</taxon>
    </lineage>
</organism>
<comment type="caution">
    <text evidence="2">The sequence shown here is derived from an EMBL/GenBank/DDBJ whole genome shotgun (WGS) entry which is preliminary data.</text>
</comment>
<gene>
    <name evidence="2" type="ORF">OKA04_01935</name>
</gene>